<dbReference type="GO" id="GO:0009239">
    <property type="term" value="P:enterobactin biosynthetic process"/>
    <property type="evidence" value="ECO:0007669"/>
    <property type="project" value="TreeGrafter"/>
</dbReference>
<dbReference type="PANTHER" id="PTHR45527:SF1">
    <property type="entry name" value="FATTY ACID SYNTHASE"/>
    <property type="match status" value="1"/>
</dbReference>
<dbReference type="Gene3D" id="3.40.50.980">
    <property type="match status" value="2"/>
</dbReference>
<dbReference type="EMBL" id="RCDC01000004">
    <property type="protein sequence ID" value="RLK56031.1"/>
    <property type="molecule type" value="Genomic_DNA"/>
</dbReference>
<reference evidence="5 6" key="1">
    <citation type="submission" date="2018-10" db="EMBL/GenBank/DDBJ databases">
        <title>Comparative analysis of microorganisms from saline springs in Andes Mountain Range, Colombia.</title>
        <authorList>
            <person name="Rubin E."/>
        </authorList>
    </citation>
    <scope>NUCLEOTIDE SEQUENCE [LARGE SCALE GENOMIC DNA]</scope>
    <source>
        <strain evidence="5 6">USBA GBX 843</strain>
    </source>
</reference>
<dbReference type="Pfam" id="PF00975">
    <property type="entry name" value="Thioesterase"/>
    <property type="match status" value="1"/>
</dbReference>
<dbReference type="InterPro" id="IPR036736">
    <property type="entry name" value="ACP-like_sf"/>
</dbReference>
<evidence type="ECO:0000256" key="2">
    <source>
        <dbReference type="ARBA" id="ARBA00022450"/>
    </source>
</evidence>
<dbReference type="InterPro" id="IPR000873">
    <property type="entry name" value="AMP-dep_synth/lig_dom"/>
</dbReference>
<feature type="domain" description="Carrier" evidence="4">
    <location>
        <begin position="954"/>
        <end position="1030"/>
    </location>
</feature>
<dbReference type="FunFam" id="3.30.300.30:FF:000010">
    <property type="entry name" value="Enterobactin synthetase component F"/>
    <property type="match status" value="1"/>
</dbReference>
<dbReference type="InterPro" id="IPR001031">
    <property type="entry name" value="Thioesterase"/>
</dbReference>
<dbReference type="Proteomes" id="UP000274786">
    <property type="component" value="Unassembled WGS sequence"/>
</dbReference>
<dbReference type="GO" id="GO:0047527">
    <property type="term" value="F:2,3-dihydroxybenzoate-serine ligase activity"/>
    <property type="evidence" value="ECO:0007669"/>
    <property type="project" value="TreeGrafter"/>
</dbReference>
<dbReference type="CDD" id="cd17646">
    <property type="entry name" value="A_NRPS_AB3403-like"/>
    <property type="match status" value="1"/>
</dbReference>
<dbReference type="FunFam" id="3.40.50.980:FF:000002">
    <property type="entry name" value="Enterobactin synthetase component F"/>
    <property type="match status" value="1"/>
</dbReference>
<dbReference type="PROSITE" id="PS00455">
    <property type="entry name" value="AMP_BINDING"/>
    <property type="match status" value="1"/>
</dbReference>
<dbReference type="GO" id="GO:0009366">
    <property type="term" value="C:enterobactin synthetase complex"/>
    <property type="evidence" value="ECO:0007669"/>
    <property type="project" value="TreeGrafter"/>
</dbReference>
<dbReference type="GO" id="GO:0005829">
    <property type="term" value="C:cytosol"/>
    <property type="evidence" value="ECO:0007669"/>
    <property type="project" value="TreeGrafter"/>
</dbReference>
<dbReference type="InterPro" id="IPR023213">
    <property type="entry name" value="CAT-like_dom_sf"/>
</dbReference>
<proteinExistence type="predicted"/>
<dbReference type="RefSeq" id="WP_121036930.1">
    <property type="nucleotide sequence ID" value="NZ_RCDC01000004.1"/>
</dbReference>
<dbReference type="GO" id="GO:0031177">
    <property type="term" value="F:phosphopantetheine binding"/>
    <property type="evidence" value="ECO:0007669"/>
    <property type="project" value="InterPro"/>
</dbReference>
<dbReference type="Gene3D" id="3.30.300.30">
    <property type="match status" value="1"/>
</dbReference>
<dbReference type="Pfam" id="PF00501">
    <property type="entry name" value="AMP-binding"/>
    <property type="match status" value="1"/>
</dbReference>
<keyword evidence="3" id="KW-0597">Phosphoprotein</keyword>
<dbReference type="InterPro" id="IPR001242">
    <property type="entry name" value="Condensation_dom"/>
</dbReference>
<gene>
    <name evidence="5" type="ORF">BCL79_0403</name>
</gene>
<evidence type="ECO:0000313" key="6">
    <source>
        <dbReference type="Proteomes" id="UP000274786"/>
    </source>
</evidence>
<accession>A0A498CFR6</accession>
<dbReference type="Pfam" id="PF00668">
    <property type="entry name" value="Condensation"/>
    <property type="match status" value="1"/>
</dbReference>
<organism evidence="5 6">
    <name type="scientific">Stenotrophomonas rhizophila</name>
    <dbReference type="NCBI Taxonomy" id="216778"/>
    <lineage>
        <taxon>Bacteria</taxon>
        <taxon>Pseudomonadati</taxon>
        <taxon>Pseudomonadota</taxon>
        <taxon>Gammaproteobacteria</taxon>
        <taxon>Lysobacterales</taxon>
        <taxon>Lysobacteraceae</taxon>
        <taxon>Stenotrophomonas</taxon>
    </lineage>
</organism>
<dbReference type="SUPFAM" id="SSF47336">
    <property type="entry name" value="ACP-like"/>
    <property type="match status" value="1"/>
</dbReference>
<dbReference type="PROSITE" id="PS50075">
    <property type="entry name" value="CARRIER"/>
    <property type="match status" value="1"/>
</dbReference>
<dbReference type="InterPro" id="IPR020802">
    <property type="entry name" value="TesA-like"/>
</dbReference>
<dbReference type="Pfam" id="PF13193">
    <property type="entry name" value="AMP-binding_C"/>
    <property type="match status" value="1"/>
</dbReference>
<comment type="cofactor">
    <cofactor evidence="1">
        <name>pantetheine 4'-phosphate</name>
        <dbReference type="ChEBI" id="CHEBI:47942"/>
    </cofactor>
</comment>
<dbReference type="OrthoDB" id="9757559at2"/>
<dbReference type="InterPro" id="IPR009081">
    <property type="entry name" value="PP-bd_ACP"/>
</dbReference>
<dbReference type="Gene3D" id="3.30.559.10">
    <property type="entry name" value="Chloramphenicol acetyltransferase-like domain"/>
    <property type="match status" value="1"/>
</dbReference>
<evidence type="ECO:0000259" key="4">
    <source>
        <dbReference type="PROSITE" id="PS50075"/>
    </source>
</evidence>
<dbReference type="SUPFAM" id="SSF56801">
    <property type="entry name" value="Acetyl-CoA synthetase-like"/>
    <property type="match status" value="1"/>
</dbReference>
<sequence length="1303" mass="140074">MKARAVPGAAEPIVRGLSEAQAGLWYAQRLAPDNPAFNTAHAVWIEGALDVAAFVRAADQAAQEAEALALRMVESAEGLPVQWVDPQHTPALQVMDLSDQPDPAAAAREAMQRDRLNPVDPARDRLSQQRLFLLGPARSVWYLRVHHLATDGYGMGLLTERVCALYAGNASHAALAPLAPALEEDAAYRASERRTRDATYWRELMADAPGATGLQAGLAAAAPDALRHVQPMAPALRERLHRAAAAIGQPWPDLLTALGADYCRRISGEAEAIIGVPFMGRLGSVSARVPAMVMNVLPLRVTAGEGSVDAFVREVALRLMRGRRHGRYRGEQLRRDLGLIGGQRRLHGPLVNVQPFYRPLQLAGVHATLEVLSTGPVDDVTLGFRGDGSAVLDLEIEANPALYTAAQVQAHAARLLHFVSAALQVQADGGEIAAVPLCTPEEAQRYLYDINATAHPVPEVSLAALITARMHRTPEAVAVVFGTQQLTYAALEQRSRALALQLQAQGVGREARVVVALPRSLELIIALVAVLRAGGAYLPVDLAHPDERLARILRSAEPACVLALEQDRVRFPGTAVLPPSQWQHASDAALGTAPAPADAAYVIYTSGSTGEPKGVLIEHRAIVNRLEWMREHYAFQPDDRILQKTPATFDVSVWEFFLPLISGATLMVAPPEAHRDPLALAALIREHAITTLHFVPAMLAAFLAAPAARGLQLRRVFTSGEALDAALRDRFHATVHAELHNLYGPTEAAVDVSFWPASRDDTSALVPIGHPVWNTRLYVLDARMQPLPPGVAGDLYLGGVQLARGYLGRADLTAERFLADPFVPGGRLYRTGDVARWREDGAVEYLGRNDHQIKLRGLRIELGEIDAALRSAPGITRAEVLLREDRPGEPRLVAYLNTGGPEQETLRTHLGARLPDYMVPSAFVAVEHWPVTANGKLDRAALPAPTQAVSTGVAPVTTTEQALAALFAQTLSLSAPVSADADFFALGGDSLSAVHLLLAIQQQWRCDLGLGAVFAAPTVAGLAARIDAPPAAADHGLAPMIRLARSDAALAPLYVIHPAGGIAWNYRDLARALSPTREVQGMQSPVLDPDQPLPTSIEALAADYAARILALGRPGPVHLLGWSVGGILAQAMAVHLRGLGHEVGVLALLDAYPSECWRAEPEPDPIAALRALLAIAGHDPDAHPELDTRARILAFLRRGDSALGNLPDIVLDGVVRAVTGTNRLIRAHHHTHYEGPLLHVRAGRDHLNRPQLQSALWQAHAAHVEAIELPYLHAELTGRDAVAQIAPWLDAHLQRHDALRTSA</sequence>
<comment type="caution">
    <text evidence="5">The sequence shown here is derived from an EMBL/GenBank/DDBJ whole genome shotgun (WGS) entry which is preliminary data.</text>
</comment>
<evidence type="ECO:0000256" key="1">
    <source>
        <dbReference type="ARBA" id="ARBA00001957"/>
    </source>
</evidence>
<dbReference type="InterPro" id="IPR010071">
    <property type="entry name" value="AA_adenyl_dom"/>
</dbReference>
<dbReference type="InterPro" id="IPR020806">
    <property type="entry name" value="PKS_PP-bd"/>
</dbReference>
<evidence type="ECO:0000256" key="3">
    <source>
        <dbReference type="ARBA" id="ARBA00022553"/>
    </source>
</evidence>
<name>A0A498CFR6_9GAMM</name>
<dbReference type="FunFam" id="3.40.50.12780:FF:000012">
    <property type="entry name" value="Non-ribosomal peptide synthetase"/>
    <property type="match status" value="1"/>
</dbReference>
<keyword evidence="2" id="KW-0596">Phosphopantetheine</keyword>
<dbReference type="Gene3D" id="2.30.38.10">
    <property type="entry name" value="Luciferase, Domain 3"/>
    <property type="match status" value="1"/>
</dbReference>
<dbReference type="InterPro" id="IPR029058">
    <property type="entry name" value="AB_hydrolase_fold"/>
</dbReference>
<dbReference type="SUPFAM" id="SSF52777">
    <property type="entry name" value="CoA-dependent acyltransferases"/>
    <property type="match status" value="2"/>
</dbReference>
<dbReference type="PANTHER" id="PTHR45527">
    <property type="entry name" value="NONRIBOSOMAL PEPTIDE SYNTHETASE"/>
    <property type="match status" value="1"/>
</dbReference>
<dbReference type="SMART" id="SM00824">
    <property type="entry name" value="PKS_TE"/>
    <property type="match status" value="1"/>
</dbReference>
<dbReference type="InterPro" id="IPR025110">
    <property type="entry name" value="AMP-bd_C"/>
</dbReference>
<dbReference type="NCBIfam" id="TIGR01733">
    <property type="entry name" value="AA-adenyl-dom"/>
    <property type="match status" value="1"/>
</dbReference>
<dbReference type="SUPFAM" id="SSF53474">
    <property type="entry name" value="alpha/beta-Hydrolases"/>
    <property type="match status" value="1"/>
</dbReference>
<dbReference type="FunFam" id="3.40.50.980:FF:000001">
    <property type="entry name" value="Non-ribosomal peptide synthetase"/>
    <property type="match status" value="1"/>
</dbReference>
<dbReference type="InterPro" id="IPR045851">
    <property type="entry name" value="AMP-bd_C_sf"/>
</dbReference>
<dbReference type="Gene3D" id="3.30.559.30">
    <property type="entry name" value="Nonribosomal peptide synthetase, condensation domain"/>
    <property type="match status" value="1"/>
</dbReference>
<dbReference type="GO" id="GO:0043041">
    <property type="term" value="P:amino acid activation for nonribosomal peptide biosynthetic process"/>
    <property type="evidence" value="ECO:0007669"/>
    <property type="project" value="TreeGrafter"/>
</dbReference>
<protein>
    <submittedName>
        <fullName evidence="5">Enterobactin synthetase component F</fullName>
    </submittedName>
</protein>
<dbReference type="Pfam" id="PF00550">
    <property type="entry name" value="PP-binding"/>
    <property type="match status" value="1"/>
</dbReference>
<dbReference type="InterPro" id="IPR020845">
    <property type="entry name" value="AMP-binding_CS"/>
</dbReference>
<evidence type="ECO:0000313" key="5">
    <source>
        <dbReference type="EMBL" id="RLK56031.1"/>
    </source>
</evidence>
<dbReference type="Gene3D" id="3.40.50.1820">
    <property type="entry name" value="alpha/beta hydrolase"/>
    <property type="match status" value="1"/>
</dbReference>
<dbReference type="SMART" id="SM00823">
    <property type="entry name" value="PKS_PP"/>
    <property type="match status" value="1"/>
</dbReference>
<dbReference type="FunFam" id="2.30.38.10:FF:000002">
    <property type="entry name" value="Enterobactin synthase component F"/>
    <property type="match status" value="1"/>
</dbReference>